<name>A0AAV2QBY7_MEGNR</name>
<evidence type="ECO:0000313" key="1">
    <source>
        <dbReference type="EMBL" id="CAL4079338.1"/>
    </source>
</evidence>
<keyword evidence="2" id="KW-1185">Reference proteome</keyword>
<accession>A0AAV2QBY7</accession>
<evidence type="ECO:0000313" key="2">
    <source>
        <dbReference type="Proteomes" id="UP001497623"/>
    </source>
</evidence>
<sequence length="119" mass="13478">MDLQKCPVLRFSTSHLKSSMCHPAWLLPLVTSTFIPSSFGAPPDNTEEGTLWLKLGYAEETTSLKNDIHNIQKRQFNAGRFTGPTPEEYLRAYARLGDLERVKQYLAMPGVHVDSQDIR</sequence>
<organism evidence="1 2">
    <name type="scientific">Meganyctiphanes norvegica</name>
    <name type="common">Northern krill</name>
    <name type="synonym">Thysanopoda norvegica</name>
    <dbReference type="NCBI Taxonomy" id="48144"/>
    <lineage>
        <taxon>Eukaryota</taxon>
        <taxon>Metazoa</taxon>
        <taxon>Ecdysozoa</taxon>
        <taxon>Arthropoda</taxon>
        <taxon>Crustacea</taxon>
        <taxon>Multicrustacea</taxon>
        <taxon>Malacostraca</taxon>
        <taxon>Eumalacostraca</taxon>
        <taxon>Eucarida</taxon>
        <taxon>Euphausiacea</taxon>
        <taxon>Euphausiidae</taxon>
        <taxon>Meganyctiphanes</taxon>
    </lineage>
</organism>
<feature type="non-terminal residue" evidence="1">
    <location>
        <position position="119"/>
    </location>
</feature>
<dbReference type="Proteomes" id="UP001497623">
    <property type="component" value="Unassembled WGS sequence"/>
</dbReference>
<gene>
    <name evidence="1" type="ORF">MNOR_LOCUS10932</name>
</gene>
<protein>
    <submittedName>
        <fullName evidence="1">Uncharacterized protein</fullName>
    </submittedName>
</protein>
<proteinExistence type="predicted"/>
<comment type="caution">
    <text evidence="1">The sequence shown here is derived from an EMBL/GenBank/DDBJ whole genome shotgun (WGS) entry which is preliminary data.</text>
</comment>
<reference evidence="1 2" key="1">
    <citation type="submission" date="2024-05" db="EMBL/GenBank/DDBJ databases">
        <authorList>
            <person name="Wallberg A."/>
        </authorList>
    </citation>
    <scope>NUCLEOTIDE SEQUENCE [LARGE SCALE GENOMIC DNA]</scope>
</reference>
<dbReference type="EMBL" id="CAXKWB010005642">
    <property type="protein sequence ID" value="CAL4079338.1"/>
    <property type="molecule type" value="Genomic_DNA"/>
</dbReference>
<dbReference type="AlphaFoldDB" id="A0AAV2QBY7"/>